<dbReference type="EMBL" id="JAMXIB010000001">
    <property type="protein sequence ID" value="MCO5723397.1"/>
    <property type="molecule type" value="Genomic_DNA"/>
</dbReference>
<dbReference type="Gene3D" id="1.20.120.450">
    <property type="entry name" value="dinb family like domain"/>
    <property type="match status" value="1"/>
</dbReference>
<gene>
    <name evidence="2" type="ORF">NG653_00930</name>
</gene>
<dbReference type="SUPFAM" id="SSF109854">
    <property type="entry name" value="DinB/YfiT-like putative metalloenzymes"/>
    <property type="match status" value="1"/>
</dbReference>
<sequence length="181" mass="21342">MDKKIKDVLWNQFGAGIDMLINVISNCPENYLSTNRRFYYIAFHSTIFLDYYLTIPPGDFSPLLSFTQKGPDDRPLEAIDDIIPDKIYSKEEIVDYLKQSREKCRQVVYALTEESLNERFKEGNDPNDMDYPVLEILLYNLRHTQHHTAQLNMMIRQDFNEHVPWSFRAGDLKGINENQTR</sequence>
<dbReference type="Proteomes" id="UP001206312">
    <property type="component" value="Unassembled WGS sequence"/>
</dbReference>
<dbReference type="InterPro" id="IPR024775">
    <property type="entry name" value="DinB-like"/>
</dbReference>
<protein>
    <submittedName>
        <fullName evidence="2">DinB family protein</fullName>
    </submittedName>
</protein>
<evidence type="ECO:0000313" key="3">
    <source>
        <dbReference type="Proteomes" id="UP001206312"/>
    </source>
</evidence>
<reference evidence="2 3" key="1">
    <citation type="submission" date="2022-06" db="EMBL/GenBank/DDBJ databases">
        <authorList>
            <person name="Xuan X."/>
        </authorList>
    </citation>
    <scope>NUCLEOTIDE SEQUENCE [LARGE SCALE GENOMIC DNA]</scope>
    <source>
        <strain evidence="2 3">2V75</strain>
    </source>
</reference>
<evidence type="ECO:0000313" key="2">
    <source>
        <dbReference type="EMBL" id="MCO5723397.1"/>
    </source>
</evidence>
<proteinExistence type="predicted"/>
<comment type="caution">
    <text evidence="2">The sequence shown here is derived from an EMBL/GenBank/DDBJ whole genome shotgun (WGS) entry which is preliminary data.</text>
</comment>
<dbReference type="Pfam" id="PF12867">
    <property type="entry name" value="DinB_2"/>
    <property type="match status" value="1"/>
</dbReference>
<name>A0ABT1AUZ5_9FLAO</name>
<dbReference type="InterPro" id="IPR034660">
    <property type="entry name" value="DinB/YfiT-like"/>
</dbReference>
<dbReference type="RefSeq" id="WP_252739775.1">
    <property type="nucleotide sequence ID" value="NZ_JAMXIB010000001.1"/>
</dbReference>
<evidence type="ECO:0000259" key="1">
    <source>
        <dbReference type="Pfam" id="PF12867"/>
    </source>
</evidence>
<accession>A0ABT1AUZ5</accession>
<organism evidence="2 3">
    <name type="scientific">Robiginitalea marina</name>
    <dbReference type="NCBI Taxonomy" id="2954105"/>
    <lineage>
        <taxon>Bacteria</taxon>
        <taxon>Pseudomonadati</taxon>
        <taxon>Bacteroidota</taxon>
        <taxon>Flavobacteriia</taxon>
        <taxon>Flavobacteriales</taxon>
        <taxon>Flavobacteriaceae</taxon>
        <taxon>Robiginitalea</taxon>
    </lineage>
</organism>
<feature type="domain" description="DinB-like" evidence="1">
    <location>
        <begin position="78"/>
        <end position="151"/>
    </location>
</feature>
<keyword evidence="3" id="KW-1185">Reference proteome</keyword>